<dbReference type="KEGG" id="dau:Daud_0630"/>
<keyword evidence="3" id="KW-0749">Sporulation</keyword>
<dbReference type="EMBL" id="CP000860">
    <property type="protein sequence ID" value="ACA59164.1"/>
    <property type="molecule type" value="Genomic_DNA"/>
</dbReference>
<dbReference type="OrthoDB" id="1683773at2"/>
<protein>
    <submittedName>
        <fullName evidence="5">Small acid-soluble spore protein, alpha/beta type</fullName>
    </submittedName>
</protein>
<dbReference type="RefSeq" id="WP_012301752.1">
    <property type="nucleotide sequence ID" value="NC_010424.1"/>
</dbReference>
<evidence type="ECO:0000313" key="5">
    <source>
        <dbReference type="EMBL" id="ACA59164.1"/>
    </source>
</evidence>
<reference evidence="6" key="1">
    <citation type="submission" date="2007-10" db="EMBL/GenBank/DDBJ databases">
        <title>Complete sequence of chromosome of Desulforudis audaxviator MP104C.</title>
        <authorList>
            <person name="Copeland A."/>
            <person name="Lucas S."/>
            <person name="Lapidus A."/>
            <person name="Barry K."/>
            <person name="Glavina del Rio T."/>
            <person name="Dalin E."/>
            <person name="Tice H."/>
            <person name="Bruce D."/>
            <person name="Pitluck S."/>
            <person name="Lowry S.R."/>
            <person name="Larimer F."/>
            <person name="Land M.L."/>
            <person name="Hauser L."/>
            <person name="Kyrpides N."/>
            <person name="Ivanova N.N."/>
            <person name="Richardson P."/>
        </authorList>
    </citation>
    <scope>NUCLEOTIDE SEQUENCE [LARGE SCALE GENOMIC DNA]</scope>
    <source>
        <strain evidence="6">MP104C</strain>
    </source>
</reference>
<dbReference type="Proteomes" id="UP000008544">
    <property type="component" value="Chromosome"/>
</dbReference>
<name>B1I2D8_DESAP</name>
<dbReference type="GO" id="GO:0006265">
    <property type="term" value="P:DNA topological change"/>
    <property type="evidence" value="ECO:0007669"/>
    <property type="project" value="InterPro"/>
</dbReference>
<dbReference type="AlphaFoldDB" id="B1I2D8"/>
<dbReference type="InterPro" id="IPR038300">
    <property type="entry name" value="SASP_sf_alpha/beta"/>
</dbReference>
<proteinExistence type="inferred from homology"/>
<keyword evidence="6" id="KW-1185">Reference proteome</keyword>
<dbReference type="InterPro" id="IPR001448">
    <property type="entry name" value="SASP_alpha/beta-type"/>
</dbReference>
<dbReference type="Pfam" id="PF00269">
    <property type="entry name" value="SASP"/>
    <property type="match status" value="1"/>
</dbReference>
<reference evidence="5 6" key="2">
    <citation type="journal article" date="2008" name="Science">
        <title>Environmental genomics reveals a single-species ecosystem deep within Earth.</title>
        <authorList>
            <person name="Chivian D."/>
            <person name="Brodie E.L."/>
            <person name="Alm E.J."/>
            <person name="Culley D.E."/>
            <person name="Dehal P.S."/>
            <person name="Desantis T.Z."/>
            <person name="Gihring T.M."/>
            <person name="Lapidus A."/>
            <person name="Lin L.H."/>
            <person name="Lowry S.R."/>
            <person name="Moser D.P."/>
            <person name="Richardson P.M."/>
            <person name="Southam G."/>
            <person name="Wanger G."/>
            <person name="Pratt L.M."/>
            <person name="Andersen G.L."/>
            <person name="Hazen T.C."/>
            <person name="Brockman F.J."/>
            <person name="Arkin A.P."/>
            <person name="Onstott T.C."/>
        </authorList>
    </citation>
    <scope>NUCLEOTIDE SEQUENCE [LARGE SCALE GENOMIC DNA]</scope>
    <source>
        <strain evidence="5 6">MP104C</strain>
    </source>
</reference>
<accession>B1I2D8</accession>
<dbReference type="GO" id="GO:0003690">
    <property type="term" value="F:double-stranded DNA binding"/>
    <property type="evidence" value="ECO:0007669"/>
    <property type="project" value="InterPro"/>
</dbReference>
<comment type="similarity">
    <text evidence="2">Belongs to the alpha/beta-type SASP family.</text>
</comment>
<dbReference type="Gene3D" id="6.10.10.80">
    <property type="entry name" value="Small, acid-soluble spore protein, alpha/beta type-like"/>
    <property type="match status" value="1"/>
</dbReference>
<dbReference type="GO" id="GO:0030435">
    <property type="term" value="P:sporulation resulting in formation of a cellular spore"/>
    <property type="evidence" value="ECO:0007669"/>
    <property type="project" value="UniProtKB-KW"/>
</dbReference>
<evidence type="ECO:0000256" key="3">
    <source>
        <dbReference type="ARBA" id="ARBA00022969"/>
    </source>
</evidence>
<evidence type="ECO:0000256" key="1">
    <source>
        <dbReference type="ARBA" id="ARBA00003863"/>
    </source>
</evidence>
<dbReference type="PANTHER" id="PTHR36107">
    <property type="entry name" value="SMALL, ACID-SOLUBLE SPORE PROTEIN A"/>
    <property type="match status" value="1"/>
</dbReference>
<dbReference type="HOGENOM" id="CLU_169738_2_0_9"/>
<evidence type="ECO:0000256" key="4">
    <source>
        <dbReference type="ARBA" id="ARBA00023125"/>
    </source>
</evidence>
<evidence type="ECO:0000313" key="6">
    <source>
        <dbReference type="Proteomes" id="UP000008544"/>
    </source>
</evidence>
<organism evidence="5 6">
    <name type="scientific">Desulforudis audaxviator (strain MP104C)</name>
    <dbReference type="NCBI Taxonomy" id="477974"/>
    <lineage>
        <taxon>Bacteria</taxon>
        <taxon>Bacillati</taxon>
        <taxon>Bacillota</taxon>
        <taxon>Clostridia</taxon>
        <taxon>Thermoanaerobacterales</taxon>
        <taxon>Candidatus Desulforudaceae</taxon>
        <taxon>Candidatus Desulforudis</taxon>
    </lineage>
</organism>
<comment type="function">
    <text evidence="1">SASP are bound to spore DNA. They are double-stranded DNA-binding proteins that cause DNA to change to an a-like conformation. They protect the DNA backbone from chemical and enzymatic cleavage and are thus involved in dormant spore's high resistance to UV light.</text>
</comment>
<keyword evidence="4" id="KW-0238">DNA-binding</keyword>
<dbReference type="STRING" id="477974.Daud_0630"/>
<evidence type="ECO:0000256" key="2">
    <source>
        <dbReference type="ARBA" id="ARBA00005442"/>
    </source>
</evidence>
<dbReference type="PROSITE" id="PS00304">
    <property type="entry name" value="SASP_1"/>
    <property type="match status" value="1"/>
</dbReference>
<sequence>MGRTNPKIVPAAKNALDQMKYEVAGEIGIANYQQLDKGDLPSRVNGKVGGNMVRKMVAFAEQAMAQGNVNQVRMTVPPEPFGTQGQ</sequence>
<dbReference type="InterPro" id="IPR050847">
    <property type="entry name" value="SASP_DNA-binding"/>
</dbReference>
<dbReference type="InterPro" id="IPR018126">
    <property type="entry name" value="SASP_alpha/beta-type_CS"/>
</dbReference>
<dbReference type="PANTHER" id="PTHR36107:SF1">
    <property type="entry name" value="SMALL, ACID-SOLUBLE SPORE PROTEIN A"/>
    <property type="match status" value="1"/>
</dbReference>
<dbReference type="eggNOG" id="ENOG5030GUB">
    <property type="taxonomic scope" value="Bacteria"/>
</dbReference>
<gene>
    <name evidence="5" type="ordered locus">Daud_0630</name>
</gene>